<evidence type="ECO:0000313" key="4">
    <source>
        <dbReference type="Proteomes" id="UP000193118"/>
    </source>
</evidence>
<evidence type="ECO:0000313" key="3">
    <source>
        <dbReference type="EMBL" id="OSI14036.1"/>
    </source>
</evidence>
<dbReference type="InterPro" id="IPR025711">
    <property type="entry name" value="PepSY"/>
</dbReference>
<dbReference type="Proteomes" id="UP000193118">
    <property type="component" value="Unassembled WGS sequence"/>
</dbReference>
<evidence type="ECO:0000259" key="2">
    <source>
        <dbReference type="Pfam" id="PF03413"/>
    </source>
</evidence>
<keyword evidence="4" id="KW-1185">Reference proteome</keyword>
<dbReference type="AlphaFoldDB" id="A0A1X3D2N0"/>
<organism evidence="3 4">
    <name type="scientific">Neisseria dentiae</name>
    <dbReference type="NCBI Taxonomy" id="194197"/>
    <lineage>
        <taxon>Bacteria</taxon>
        <taxon>Pseudomonadati</taxon>
        <taxon>Pseudomonadota</taxon>
        <taxon>Betaproteobacteria</taxon>
        <taxon>Neisseriales</taxon>
        <taxon>Neisseriaceae</taxon>
        <taxon>Neisseria</taxon>
    </lineage>
</organism>
<dbReference type="OrthoDB" id="8607290at2"/>
<dbReference type="EMBL" id="MTBO01000045">
    <property type="protein sequence ID" value="OSI14036.1"/>
    <property type="molecule type" value="Genomic_DNA"/>
</dbReference>
<gene>
    <name evidence="3" type="ORF">BWD09_11535</name>
</gene>
<name>A0A1X3D2N0_9NEIS</name>
<protein>
    <recommendedName>
        <fullName evidence="2">PepSY domain-containing protein</fullName>
    </recommendedName>
</protein>
<accession>A0A1X3D2N0</accession>
<dbReference type="RefSeq" id="WP_085366947.1">
    <property type="nucleotide sequence ID" value="NZ_CAUJPZ010000018.1"/>
</dbReference>
<dbReference type="Gene3D" id="3.10.450.40">
    <property type="match status" value="2"/>
</dbReference>
<dbReference type="STRING" id="194197.BWD09_11535"/>
<reference evidence="4" key="1">
    <citation type="submission" date="2017-01" db="EMBL/GenBank/DDBJ databases">
        <authorList>
            <person name="Wolfgang W.J."/>
            <person name="Cole J."/>
            <person name="Wroblewski D."/>
            <person name="Mcginnis J."/>
            <person name="Musser K.A."/>
        </authorList>
    </citation>
    <scope>NUCLEOTIDE SEQUENCE [LARGE SCALE GENOMIC DNA]</scope>
    <source>
        <strain evidence="4">DSM 19151</strain>
    </source>
</reference>
<sequence>MKTRFNTLAAAGLAALLALNSYASADNGRQKTAAVAQTQVTPAQAIAAAQKQAGGQATEIQLKGKYGTPVYHVEVRNGQQEHTVYVDAASGKVVGSKAETEWKPARKAAVSLERAIQAAQSTVQGRVMEAERDSNRGQLVYKVDILGADNVPHKVIVDADSGKVLNSFVDYDD</sequence>
<keyword evidence="1" id="KW-0732">Signal</keyword>
<dbReference type="Pfam" id="PF03413">
    <property type="entry name" value="PepSY"/>
    <property type="match status" value="2"/>
</dbReference>
<dbReference type="GeneID" id="94581629"/>
<feature type="chain" id="PRO_5012145993" description="PepSY domain-containing protein" evidence="1">
    <location>
        <begin position="26"/>
        <end position="173"/>
    </location>
</feature>
<feature type="domain" description="PepSY" evidence="2">
    <location>
        <begin position="110"/>
        <end position="166"/>
    </location>
</feature>
<feature type="domain" description="PepSY" evidence="2">
    <location>
        <begin position="40"/>
        <end position="96"/>
    </location>
</feature>
<feature type="signal peptide" evidence="1">
    <location>
        <begin position="1"/>
        <end position="25"/>
    </location>
</feature>
<comment type="caution">
    <text evidence="3">The sequence shown here is derived from an EMBL/GenBank/DDBJ whole genome shotgun (WGS) entry which is preliminary data.</text>
</comment>
<proteinExistence type="predicted"/>
<evidence type="ECO:0000256" key="1">
    <source>
        <dbReference type="SAM" id="SignalP"/>
    </source>
</evidence>